<feature type="chain" id="PRO_5042842780" evidence="1">
    <location>
        <begin position="28"/>
        <end position="369"/>
    </location>
</feature>
<feature type="signal peptide" evidence="1">
    <location>
        <begin position="1"/>
        <end position="27"/>
    </location>
</feature>
<keyword evidence="1" id="KW-0732">Signal</keyword>
<evidence type="ECO:0000313" key="2">
    <source>
        <dbReference type="EMBL" id="KAK5695813.1"/>
    </source>
</evidence>
<dbReference type="Proteomes" id="UP001310594">
    <property type="component" value="Unassembled WGS sequence"/>
</dbReference>
<dbReference type="AlphaFoldDB" id="A0AAN7VPY6"/>
<evidence type="ECO:0000313" key="3">
    <source>
        <dbReference type="Proteomes" id="UP001310594"/>
    </source>
</evidence>
<name>A0AAN7VPY6_9PEZI</name>
<sequence>MAINIRAPAWWCILLHLLVIFATNAHARDAAQYNDNGVNDFQAGNITSFVAQDIKANIVQAKNTTSQLDVQVLVLPRPGEPRPERPQSHRDFLKAMRKGCGHLNMMSNDNVDQSPFTDDKTLSDNGWTETSLTMDRLPPIKADIAAVFRDLRISTSNGDNFIYSWDQDHAGTTQRAYGSEFPSGQSYGRTGGNYQNQINAGAGMLLSLNNYSPSYMINMTYGTGPAPPLNRLSDILWLQWSEAVQAGHALEEVKGYGNIKWFYQHTVADDFSMSIMDEIQSMPNQTLLPYPGNTYSMTDGQVNGDIARAILGSSNGNVVAFFLAQHRAQIGKKSTVSKVQSFGDAKVNEYDRHFLFHIVEVVEWEKAKS</sequence>
<gene>
    <name evidence="2" type="ORF">LTR97_008233</name>
</gene>
<accession>A0AAN7VPY6</accession>
<comment type="caution">
    <text evidence="2">The sequence shown here is derived from an EMBL/GenBank/DDBJ whole genome shotgun (WGS) entry which is preliminary data.</text>
</comment>
<protein>
    <submittedName>
        <fullName evidence="2">Uncharacterized protein</fullName>
    </submittedName>
</protein>
<evidence type="ECO:0000256" key="1">
    <source>
        <dbReference type="SAM" id="SignalP"/>
    </source>
</evidence>
<organism evidence="2 3">
    <name type="scientific">Elasticomyces elasticus</name>
    <dbReference type="NCBI Taxonomy" id="574655"/>
    <lineage>
        <taxon>Eukaryota</taxon>
        <taxon>Fungi</taxon>
        <taxon>Dikarya</taxon>
        <taxon>Ascomycota</taxon>
        <taxon>Pezizomycotina</taxon>
        <taxon>Dothideomycetes</taxon>
        <taxon>Dothideomycetidae</taxon>
        <taxon>Mycosphaerellales</taxon>
        <taxon>Teratosphaeriaceae</taxon>
        <taxon>Elasticomyces</taxon>
    </lineage>
</organism>
<dbReference type="EMBL" id="JAVRQU010000013">
    <property type="protein sequence ID" value="KAK5695813.1"/>
    <property type="molecule type" value="Genomic_DNA"/>
</dbReference>
<proteinExistence type="predicted"/>
<reference evidence="2" key="1">
    <citation type="submission" date="2023-08" db="EMBL/GenBank/DDBJ databases">
        <title>Black Yeasts Isolated from many extreme environments.</title>
        <authorList>
            <person name="Coleine C."/>
            <person name="Stajich J.E."/>
            <person name="Selbmann L."/>
        </authorList>
    </citation>
    <scope>NUCLEOTIDE SEQUENCE</scope>
    <source>
        <strain evidence="2">CCFEE 5810</strain>
    </source>
</reference>